<reference evidence="1" key="1">
    <citation type="submission" date="2019-04" db="EMBL/GenBank/DDBJ databases">
        <title>Genome assembly of Zosterops borbonicus 15179.</title>
        <authorList>
            <person name="Leroy T."/>
            <person name="Anselmetti Y."/>
            <person name="Tilak M.-K."/>
            <person name="Nabholz B."/>
        </authorList>
    </citation>
    <scope>NUCLEOTIDE SEQUENCE</scope>
    <source>
        <strain evidence="1">HGM_15179</strain>
        <tissue evidence="1">Muscle</tissue>
    </source>
</reference>
<sequence length="111" mass="12539">MGTGRITQNSLEMPIDRARKCYELAAKTALEEHTCNKWLSACWQDSVPNIPKADCRQETPYLEDEHGKGKKLYSLSALFAWQAEAKYGKVLSKLEITMEQPASGQERKAYG</sequence>
<dbReference type="EMBL" id="SWJQ01001109">
    <property type="protein sequence ID" value="TRZ09291.1"/>
    <property type="molecule type" value="Genomic_DNA"/>
</dbReference>
<comment type="caution">
    <text evidence="1">The sequence shown here is derived from an EMBL/GenBank/DDBJ whole genome shotgun (WGS) entry which is preliminary data.</text>
</comment>
<evidence type="ECO:0000313" key="1">
    <source>
        <dbReference type="EMBL" id="TRZ09291.1"/>
    </source>
</evidence>
<evidence type="ECO:0000313" key="2">
    <source>
        <dbReference type="Proteomes" id="UP000796761"/>
    </source>
</evidence>
<dbReference type="Proteomes" id="UP000796761">
    <property type="component" value="Unassembled WGS sequence"/>
</dbReference>
<gene>
    <name evidence="1" type="ORF">HGM15179_017816</name>
</gene>
<dbReference type="AlphaFoldDB" id="A0A8K1G078"/>
<organism evidence="1 2">
    <name type="scientific">Zosterops borbonicus</name>
    <dbReference type="NCBI Taxonomy" id="364589"/>
    <lineage>
        <taxon>Eukaryota</taxon>
        <taxon>Metazoa</taxon>
        <taxon>Chordata</taxon>
        <taxon>Craniata</taxon>
        <taxon>Vertebrata</taxon>
        <taxon>Euteleostomi</taxon>
        <taxon>Archelosauria</taxon>
        <taxon>Archosauria</taxon>
        <taxon>Dinosauria</taxon>
        <taxon>Saurischia</taxon>
        <taxon>Theropoda</taxon>
        <taxon>Coelurosauria</taxon>
        <taxon>Aves</taxon>
        <taxon>Neognathae</taxon>
        <taxon>Neoaves</taxon>
        <taxon>Telluraves</taxon>
        <taxon>Australaves</taxon>
        <taxon>Passeriformes</taxon>
        <taxon>Sylvioidea</taxon>
        <taxon>Zosteropidae</taxon>
        <taxon>Zosterops</taxon>
    </lineage>
</organism>
<keyword evidence="2" id="KW-1185">Reference proteome</keyword>
<protein>
    <submittedName>
        <fullName evidence="1">Uncharacterized protein</fullName>
    </submittedName>
</protein>
<proteinExistence type="predicted"/>
<name>A0A8K1G078_9PASS</name>
<accession>A0A8K1G078</accession>